<feature type="region of interest" description="Disordered" evidence="1">
    <location>
        <begin position="1"/>
        <end position="94"/>
    </location>
</feature>
<evidence type="ECO:0000256" key="1">
    <source>
        <dbReference type="SAM" id="MobiDB-lite"/>
    </source>
</evidence>
<protein>
    <submittedName>
        <fullName evidence="2">Uncharacterized protein</fullName>
    </submittedName>
</protein>
<reference evidence="2" key="2">
    <citation type="submission" date="2025-09" db="UniProtKB">
        <authorList>
            <consortium name="Ensembl"/>
        </authorList>
    </citation>
    <scope>IDENTIFICATION</scope>
</reference>
<dbReference type="AlphaFoldDB" id="A0A8B9SCW8"/>
<sequence length="94" mass="9962">MAKRKVTFEDPEDEEEPGPPRKREPGVPGGPGSRFPGKHSLDSDEEDEAEGSSKYDVLAPHDVEGERGGGGALWGSRGLCGMPWGSRGAPWGST</sequence>
<name>A0A8B9SCW8_APTOW</name>
<keyword evidence="3" id="KW-1185">Reference proteome</keyword>
<reference evidence="2" key="1">
    <citation type="submission" date="2025-08" db="UniProtKB">
        <authorList>
            <consortium name="Ensembl"/>
        </authorList>
    </citation>
    <scope>IDENTIFICATION</scope>
</reference>
<accession>A0A8B9SCW8</accession>
<proteinExistence type="predicted"/>
<dbReference type="Ensembl" id="ENSAOWT00000027455.1">
    <property type="protein sequence ID" value="ENSAOWP00000024249.1"/>
    <property type="gene ID" value="ENSAOWG00000016376.1"/>
</dbReference>
<evidence type="ECO:0000313" key="2">
    <source>
        <dbReference type="Ensembl" id="ENSAOWP00000024249.1"/>
    </source>
</evidence>
<organism evidence="2 3">
    <name type="scientific">Apteryx owenii</name>
    <name type="common">Little spotted kiwi</name>
    <dbReference type="NCBI Taxonomy" id="8824"/>
    <lineage>
        <taxon>Eukaryota</taxon>
        <taxon>Metazoa</taxon>
        <taxon>Chordata</taxon>
        <taxon>Craniata</taxon>
        <taxon>Vertebrata</taxon>
        <taxon>Euteleostomi</taxon>
        <taxon>Archelosauria</taxon>
        <taxon>Archosauria</taxon>
        <taxon>Dinosauria</taxon>
        <taxon>Saurischia</taxon>
        <taxon>Theropoda</taxon>
        <taxon>Coelurosauria</taxon>
        <taxon>Aves</taxon>
        <taxon>Palaeognathae</taxon>
        <taxon>Apterygiformes</taxon>
        <taxon>Apterygidae</taxon>
        <taxon>Apteryx</taxon>
    </lineage>
</organism>
<evidence type="ECO:0000313" key="3">
    <source>
        <dbReference type="Proteomes" id="UP000694424"/>
    </source>
</evidence>
<dbReference type="Proteomes" id="UP000694424">
    <property type="component" value="Unplaced"/>
</dbReference>